<dbReference type="PANTHER" id="PTHR33318">
    <property type="entry name" value="ASPARTYL/GLUTAMYL-TRNA(ASN/GLN) AMIDOTRANSFERASE SUBUNIT"/>
    <property type="match status" value="1"/>
</dbReference>
<evidence type="ECO:0000313" key="3">
    <source>
        <dbReference type="Proteomes" id="UP000663760"/>
    </source>
</evidence>
<feature type="region of interest" description="Disordered" evidence="1">
    <location>
        <begin position="253"/>
        <end position="283"/>
    </location>
</feature>
<feature type="region of interest" description="Disordered" evidence="1">
    <location>
        <begin position="366"/>
        <end position="394"/>
    </location>
</feature>
<dbReference type="InterPro" id="IPR039300">
    <property type="entry name" value="JASON"/>
</dbReference>
<evidence type="ECO:0000256" key="1">
    <source>
        <dbReference type="SAM" id="MobiDB-lite"/>
    </source>
</evidence>
<feature type="region of interest" description="Disordered" evidence="1">
    <location>
        <begin position="151"/>
        <end position="172"/>
    </location>
</feature>
<dbReference type="Proteomes" id="UP000663760">
    <property type="component" value="Chromosome 13"/>
</dbReference>
<proteinExistence type="predicted"/>
<protein>
    <submittedName>
        <fullName evidence="2">Uncharacterized protein</fullName>
    </submittedName>
</protein>
<dbReference type="PANTHER" id="PTHR33318:SF7">
    <property type="entry name" value="PROTEIN JASON"/>
    <property type="match status" value="1"/>
</dbReference>
<sequence>MGCLFACFRVKDSSPPSTVEAVPSLIGDRVVRRNQLAALLLSEGSGCFESCASHGGVFQEAKFLKICEAVLENPTDIRKGSGKAKYQTRVEDVKPDTFFKKFNRLERPDQVSNAPPTANDCLAGNKRLSLLTKLTEEGRKVESIVDSASKDFSSQTGGQIHGLASQNSPGPAPLRLAKEMDTPGTLSLEKVENGRLDANGLTHTQRFCLVRNPLLLRVSSHNSCQSADSANAGTGQQGTPSFVLVESEFSQMNDKASSSDRVSEEAGSKPIMNCSDDPFASPDGRRLNNGAALKERFPNSKSPVDRPIIGMVAAHWNDDETTGISPKLWDGNGIPNSTNKYKEDQKVSWHATPFEERLEKALSDEKLYPQRKLPNGKPIKFDEEGEEKDAAAAT</sequence>
<dbReference type="OrthoDB" id="1932581at2759"/>
<feature type="compositionally biased region" description="Polar residues" evidence="1">
    <location>
        <begin position="151"/>
        <end position="169"/>
    </location>
</feature>
<reference evidence="2" key="1">
    <citation type="submission" date="2020-02" db="EMBL/GenBank/DDBJ databases">
        <authorList>
            <person name="Scholz U."/>
            <person name="Mascher M."/>
            <person name="Fiebig A."/>
        </authorList>
    </citation>
    <scope>NUCLEOTIDE SEQUENCE</scope>
</reference>
<name>A0A7I8L9W2_SPIIN</name>
<dbReference type="GO" id="GO:0007142">
    <property type="term" value="P:male meiosis II"/>
    <property type="evidence" value="ECO:0007669"/>
    <property type="project" value="InterPro"/>
</dbReference>
<organism evidence="2 3">
    <name type="scientific">Spirodela intermedia</name>
    <name type="common">Intermediate duckweed</name>
    <dbReference type="NCBI Taxonomy" id="51605"/>
    <lineage>
        <taxon>Eukaryota</taxon>
        <taxon>Viridiplantae</taxon>
        <taxon>Streptophyta</taxon>
        <taxon>Embryophyta</taxon>
        <taxon>Tracheophyta</taxon>
        <taxon>Spermatophyta</taxon>
        <taxon>Magnoliopsida</taxon>
        <taxon>Liliopsida</taxon>
        <taxon>Araceae</taxon>
        <taxon>Lemnoideae</taxon>
        <taxon>Spirodela</taxon>
    </lineage>
</organism>
<dbReference type="EMBL" id="LR746276">
    <property type="protein sequence ID" value="CAA7406861.1"/>
    <property type="molecule type" value="Genomic_DNA"/>
</dbReference>
<gene>
    <name evidence="2" type="ORF">SI8410_13017539</name>
</gene>
<accession>A0A7I8L9W2</accession>
<feature type="compositionally biased region" description="Basic and acidic residues" evidence="1">
    <location>
        <begin position="257"/>
        <end position="267"/>
    </location>
</feature>
<evidence type="ECO:0000313" key="2">
    <source>
        <dbReference type="EMBL" id="CAA7406861.1"/>
    </source>
</evidence>
<keyword evidence="3" id="KW-1185">Reference proteome</keyword>
<dbReference type="AlphaFoldDB" id="A0A7I8L9W2"/>